<name>A0ABV8HWC0_9ACTN</name>
<evidence type="ECO:0000313" key="2">
    <source>
        <dbReference type="Proteomes" id="UP001595765"/>
    </source>
</evidence>
<dbReference type="RefSeq" id="WP_386435056.1">
    <property type="nucleotide sequence ID" value="NZ_JBHSBB010000024.1"/>
</dbReference>
<gene>
    <name evidence="1" type="ORF">ACFO3J_28135</name>
</gene>
<dbReference type="EMBL" id="JBHSBB010000024">
    <property type="protein sequence ID" value="MFC4035312.1"/>
    <property type="molecule type" value="Genomic_DNA"/>
</dbReference>
<evidence type="ECO:0000313" key="1">
    <source>
        <dbReference type="EMBL" id="MFC4035312.1"/>
    </source>
</evidence>
<protein>
    <submittedName>
        <fullName evidence="1">Uncharacterized protein</fullName>
    </submittedName>
</protein>
<comment type="caution">
    <text evidence="1">The sequence shown here is derived from an EMBL/GenBank/DDBJ whole genome shotgun (WGS) entry which is preliminary data.</text>
</comment>
<dbReference type="Proteomes" id="UP001595765">
    <property type="component" value="Unassembled WGS sequence"/>
</dbReference>
<sequence length="99" mass="10520">MNVVERIADGLRIPGHMLGATKLVHSEAAPTLLAEFGIGKRPETFPAAADAHDLDSVPTTAAGTKITSSTLRSLQTSIADYWRRDDEHGGETLRPAVIG</sequence>
<proteinExistence type="predicted"/>
<reference evidence="2" key="1">
    <citation type="journal article" date="2019" name="Int. J. Syst. Evol. Microbiol.">
        <title>The Global Catalogue of Microorganisms (GCM) 10K type strain sequencing project: providing services to taxonomists for standard genome sequencing and annotation.</title>
        <authorList>
            <consortium name="The Broad Institute Genomics Platform"/>
            <consortium name="The Broad Institute Genome Sequencing Center for Infectious Disease"/>
            <person name="Wu L."/>
            <person name="Ma J."/>
        </authorList>
    </citation>
    <scope>NUCLEOTIDE SEQUENCE [LARGE SCALE GENOMIC DNA]</scope>
    <source>
        <strain evidence="2">CGMCC 4.7237</strain>
    </source>
</reference>
<accession>A0ABV8HWC0</accession>
<organism evidence="1 2">
    <name type="scientific">Streptomyces polygonati</name>
    <dbReference type="NCBI Taxonomy" id="1617087"/>
    <lineage>
        <taxon>Bacteria</taxon>
        <taxon>Bacillati</taxon>
        <taxon>Actinomycetota</taxon>
        <taxon>Actinomycetes</taxon>
        <taxon>Kitasatosporales</taxon>
        <taxon>Streptomycetaceae</taxon>
        <taxon>Streptomyces</taxon>
    </lineage>
</organism>
<keyword evidence="2" id="KW-1185">Reference proteome</keyword>